<dbReference type="InterPro" id="IPR035969">
    <property type="entry name" value="Rab-GAP_TBC_sf"/>
</dbReference>
<dbReference type="Gene3D" id="1.10.8.270">
    <property type="entry name" value="putative rabgap domain of human tbc1 domain family member 14 like domains"/>
    <property type="match status" value="1"/>
</dbReference>
<dbReference type="InParanoid" id="A0A0D0E6X9"/>
<dbReference type="OrthoDB" id="295078at2759"/>
<protein>
    <recommendedName>
        <fullName evidence="4">Rab-GAP TBC domain-containing protein</fullName>
    </recommendedName>
</protein>
<dbReference type="PROSITE" id="PS50086">
    <property type="entry name" value="TBC_RABGAP"/>
    <property type="match status" value="1"/>
</dbReference>
<proteinExistence type="predicted"/>
<dbReference type="AlphaFoldDB" id="A0A0D0E6X9"/>
<keyword evidence="2 3" id="KW-0175">Coiled coil</keyword>
<sequence length="564" mass="64091">MYEGAEKSAFIAGTISASDSASPLDSLLSPKGPPLTPLSYRDSVAESEYNDVILEDDPRFSTVSLSEQASVASSDLDEVTIKLERRTTISSAPSKLIVSLRHFTHKKSASSVTAGEIPDANILARLGIQKSHEENDLDALRSAGQGQQKLREEFLRLHKERRAEVVHSEEGAIDWDFWGAVISDYQGYAAVNPDKLAKAIERGIPNTLRGMMWQLMAASKDTELENTYLALLKETSPHEKAITRDLGRTFPHHEFFKDGQGIGQENLFNVLKAYSMYDPQVGYCQGLPFVVAVLLLNMPDEEAFSLLVRLMHTYDLRGHFLPEMPKLQLRLFDRLIEEVLPVLHLHFVRQGIKSSMFCSQWFLTLFSYRFPLDIVFRIYDNCLASGIEAIFAFSIVLLQKNEDLLLTLKFDEILTFLKSRVFERYKIESSNDEEGQSERQAKYRVDEFVQDAISLKITPFTLDVYAHEYRDLVKAREAHAIEMDALRNSNRALAAKAKELDANLAQLNAEHVEVLNQLVMARLRNEEMEEELVRYKLLYAEAMHQNADAMSSNRLSKFHSRRTG</sequence>
<evidence type="ECO:0000256" key="1">
    <source>
        <dbReference type="ARBA" id="ARBA00022468"/>
    </source>
</evidence>
<dbReference type="Gene3D" id="1.10.472.80">
    <property type="entry name" value="Ypt/Rab-GAP domain of gyp1p, domain 3"/>
    <property type="match status" value="1"/>
</dbReference>
<dbReference type="SMART" id="SM00164">
    <property type="entry name" value="TBC"/>
    <property type="match status" value="1"/>
</dbReference>
<feature type="coiled-coil region" evidence="3">
    <location>
        <begin position="483"/>
        <end position="545"/>
    </location>
</feature>
<evidence type="ECO:0000313" key="5">
    <source>
        <dbReference type="EMBL" id="KIK93585.1"/>
    </source>
</evidence>
<dbReference type="GO" id="GO:0005096">
    <property type="term" value="F:GTPase activator activity"/>
    <property type="evidence" value="ECO:0007669"/>
    <property type="project" value="UniProtKB-KW"/>
</dbReference>
<dbReference type="EMBL" id="KN825173">
    <property type="protein sequence ID" value="KIK93585.1"/>
    <property type="molecule type" value="Genomic_DNA"/>
</dbReference>
<dbReference type="FunFam" id="1.10.8.270:FF:000001">
    <property type="entry name" value="TBC1 domain family member 1"/>
    <property type="match status" value="1"/>
</dbReference>
<evidence type="ECO:0000256" key="3">
    <source>
        <dbReference type="SAM" id="Coils"/>
    </source>
</evidence>
<feature type="domain" description="Rab-GAP TBC" evidence="4">
    <location>
        <begin position="203"/>
        <end position="386"/>
    </location>
</feature>
<evidence type="ECO:0000313" key="6">
    <source>
        <dbReference type="Proteomes" id="UP000054538"/>
    </source>
</evidence>
<dbReference type="Proteomes" id="UP000054538">
    <property type="component" value="Unassembled WGS sequence"/>
</dbReference>
<dbReference type="Pfam" id="PF23436">
    <property type="entry name" value="RabGap-TBC_2"/>
    <property type="match status" value="1"/>
</dbReference>
<keyword evidence="1" id="KW-0343">GTPase activation</keyword>
<reference evidence="5 6" key="1">
    <citation type="submission" date="2014-04" db="EMBL/GenBank/DDBJ databases">
        <authorList>
            <consortium name="DOE Joint Genome Institute"/>
            <person name="Kuo A."/>
            <person name="Kohler A."/>
            <person name="Jargeat P."/>
            <person name="Nagy L.G."/>
            <person name="Floudas D."/>
            <person name="Copeland A."/>
            <person name="Barry K.W."/>
            <person name="Cichocki N."/>
            <person name="Veneault-Fourrey C."/>
            <person name="LaButti K."/>
            <person name="Lindquist E.A."/>
            <person name="Lipzen A."/>
            <person name="Lundell T."/>
            <person name="Morin E."/>
            <person name="Murat C."/>
            <person name="Sun H."/>
            <person name="Tunlid A."/>
            <person name="Henrissat B."/>
            <person name="Grigoriev I.V."/>
            <person name="Hibbett D.S."/>
            <person name="Martin F."/>
            <person name="Nordberg H.P."/>
            <person name="Cantor M.N."/>
            <person name="Hua S.X."/>
        </authorList>
    </citation>
    <scope>NUCLEOTIDE SEQUENCE [LARGE SCALE GENOMIC DNA]</scope>
    <source>
        <strain evidence="5 6">Ve08.2h10</strain>
    </source>
</reference>
<dbReference type="SUPFAM" id="SSF47923">
    <property type="entry name" value="Ypt/Rab-GAP domain of gyp1p"/>
    <property type="match status" value="2"/>
</dbReference>
<accession>A0A0D0E6X9</accession>
<dbReference type="InterPro" id="IPR000195">
    <property type="entry name" value="Rab-GAP-TBC_dom"/>
</dbReference>
<reference evidence="6" key="2">
    <citation type="submission" date="2015-01" db="EMBL/GenBank/DDBJ databases">
        <title>Evolutionary Origins and Diversification of the Mycorrhizal Mutualists.</title>
        <authorList>
            <consortium name="DOE Joint Genome Institute"/>
            <consortium name="Mycorrhizal Genomics Consortium"/>
            <person name="Kohler A."/>
            <person name="Kuo A."/>
            <person name="Nagy L.G."/>
            <person name="Floudas D."/>
            <person name="Copeland A."/>
            <person name="Barry K.W."/>
            <person name="Cichocki N."/>
            <person name="Veneault-Fourrey C."/>
            <person name="LaButti K."/>
            <person name="Lindquist E.A."/>
            <person name="Lipzen A."/>
            <person name="Lundell T."/>
            <person name="Morin E."/>
            <person name="Murat C."/>
            <person name="Riley R."/>
            <person name="Ohm R."/>
            <person name="Sun H."/>
            <person name="Tunlid A."/>
            <person name="Henrissat B."/>
            <person name="Grigoriev I.V."/>
            <person name="Hibbett D.S."/>
            <person name="Martin F."/>
        </authorList>
    </citation>
    <scope>NUCLEOTIDE SEQUENCE [LARGE SCALE GENOMIC DNA]</scope>
    <source>
        <strain evidence="6">Ve08.2h10</strain>
    </source>
</reference>
<dbReference type="PANTHER" id="PTHR47219">
    <property type="entry name" value="RAB GTPASE-ACTIVATING PROTEIN 1-LIKE"/>
    <property type="match status" value="1"/>
</dbReference>
<evidence type="ECO:0000256" key="2">
    <source>
        <dbReference type="ARBA" id="ARBA00023054"/>
    </source>
</evidence>
<organism evidence="5 6">
    <name type="scientific">Paxillus rubicundulus Ve08.2h10</name>
    <dbReference type="NCBI Taxonomy" id="930991"/>
    <lineage>
        <taxon>Eukaryota</taxon>
        <taxon>Fungi</taxon>
        <taxon>Dikarya</taxon>
        <taxon>Basidiomycota</taxon>
        <taxon>Agaricomycotina</taxon>
        <taxon>Agaricomycetes</taxon>
        <taxon>Agaricomycetidae</taxon>
        <taxon>Boletales</taxon>
        <taxon>Paxilineae</taxon>
        <taxon>Paxillaceae</taxon>
        <taxon>Paxillus</taxon>
    </lineage>
</organism>
<dbReference type="HOGENOM" id="CLU_005350_11_2_1"/>
<keyword evidence="6" id="KW-1185">Reference proteome</keyword>
<evidence type="ECO:0000259" key="4">
    <source>
        <dbReference type="PROSITE" id="PS50086"/>
    </source>
</evidence>
<name>A0A0D0E6X9_9AGAM</name>
<dbReference type="Gene3D" id="1.10.10.750">
    <property type="entry name" value="Ypt/Rab-GAP domain of gyp1p, domain 1"/>
    <property type="match status" value="1"/>
</dbReference>
<dbReference type="FunFam" id="1.10.10.750:FF:000003">
    <property type="entry name" value="GTPase activating protein (Evi5)"/>
    <property type="match status" value="1"/>
</dbReference>
<dbReference type="GO" id="GO:0031267">
    <property type="term" value="F:small GTPase binding"/>
    <property type="evidence" value="ECO:0007669"/>
    <property type="project" value="TreeGrafter"/>
</dbReference>
<dbReference type="STRING" id="930991.A0A0D0E6X9"/>
<dbReference type="InterPro" id="IPR050302">
    <property type="entry name" value="Rab_GAP_TBC_domain"/>
</dbReference>
<gene>
    <name evidence="5" type="ORF">PAXRUDRAFT_828828</name>
</gene>
<dbReference type="PANTHER" id="PTHR47219:SF9">
    <property type="entry name" value="GTPASE ACTIVATING PROTEIN AND CENTROSOME-ASSOCIATED, ISOFORM B"/>
    <property type="match status" value="1"/>
</dbReference>